<organism evidence="1 2">
    <name type="scientific">Citrobacter braakii</name>
    <dbReference type="NCBI Taxonomy" id="57706"/>
    <lineage>
        <taxon>Bacteria</taxon>
        <taxon>Pseudomonadati</taxon>
        <taxon>Pseudomonadota</taxon>
        <taxon>Gammaproteobacteria</taxon>
        <taxon>Enterobacterales</taxon>
        <taxon>Enterobacteriaceae</taxon>
        <taxon>Citrobacter</taxon>
        <taxon>Citrobacter freundii complex</taxon>
    </lineage>
</organism>
<dbReference type="AlphaFoldDB" id="A0AA44LA57"/>
<dbReference type="EMBL" id="MTCP01000027">
    <property type="protein sequence ID" value="OLY66375.1"/>
    <property type="molecule type" value="Genomic_DNA"/>
</dbReference>
<gene>
    <name evidence="1" type="ORF">BWD41_25845</name>
</gene>
<evidence type="ECO:0000313" key="1">
    <source>
        <dbReference type="EMBL" id="OLY66375.1"/>
    </source>
</evidence>
<proteinExistence type="predicted"/>
<reference evidence="1 2" key="1">
    <citation type="submission" date="2017-01" db="EMBL/GenBank/DDBJ databases">
        <title>First report of the plasmid-mediated mcr-1 gene in Citrobacter freudii.</title>
        <authorList>
            <person name="Liu J."/>
            <person name="Yang Y."/>
            <person name="Li Y."/>
            <person name="Liu D."/>
            <person name="Tuo H."/>
            <person name="Davis M."/>
            <person name="Zhang A."/>
        </authorList>
    </citation>
    <scope>NUCLEOTIDE SEQUENCE [LARGE SCALE GENOMIC DNA]</scope>
    <source>
        <strain evidence="1 2">SCC4</strain>
    </source>
</reference>
<comment type="caution">
    <text evidence="1">The sequence shown here is derived from an EMBL/GenBank/DDBJ whole genome shotgun (WGS) entry which is preliminary data.</text>
</comment>
<evidence type="ECO:0000313" key="2">
    <source>
        <dbReference type="Proteomes" id="UP000185597"/>
    </source>
</evidence>
<dbReference type="Proteomes" id="UP000185597">
    <property type="component" value="Unassembled WGS sequence"/>
</dbReference>
<sequence>MDIAKWTMNNFTYDSFTKLDIIRHSSQTQLIWERKDGLTGMVNCEEGSRPIVIIVLESLPQRMIVD</sequence>
<accession>A0AA44LA57</accession>
<protein>
    <submittedName>
        <fullName evidence="1">Uncharacterized protein</fullName>
    </submittedName>
</protein>
<name>A0AA44LA57_CITBR</name>